<dbReference type="GO" id="GO:0007030">
    <property type="term" value="P:Golgi organization"/>
    <property type="evidence" value="ECO:0007669"/>
    <property type="project" value="UniProtKB-UniRule"/>
</dbReference>
<comment type="caution">
    <text evidence="4">The sequence shown here is derived from an EMBL/GenBank/DDBJ whole genome shotgun (WGS) entry which is preliminary data.</text>
</comment>
<evidence type="ECO:0000313" key="4">
    <source>
        <dbReference type="EMBL" id="CAF5117841.1"/>
    </source>
</evidence>
<evidence type="ECO:0000313" key="5">
    <source>
        <dbReference type="Proteomes" id="UP000681967"/>
    </source>
</evidence>
<dbReference type="Proteomes" id="UP000681967">
    <property type="component" value="Unassembled WGS sequence"/>
</dbReference>
<evidence type="ECO:0000256" key="2">
    <source>
        <dbReference type="ARBA" id="ARBA00016122"/>
    </source>
</evidence>
<dbReference type="GO" id="GO:0032456">
    <property type="term" value="P:endocytic recycling"/>
    <property type="evidence" value="ECO:0007669"/>
    <property type="project" value="TreeGrafter"/>
</dbReference>
<dbReference type="PANTHER" id="PTHR15954:SF4">
    <property type="entry name" value="VACUOLAR PROTEIN SORTING-ASSOCIATED PROTEIN 51 HOMOLOG"/>
    <property type="match status" value="1"/>
</dbReference>
<comment type="function">
    <text evidence="3">Acts as component of the GARP complex that is involved in retrograde transport from early and late endosomes to the trans-Golgi network (TGN).</text>
</comment>
<proteinExistence type="inferred from homology"/>
<gene>
    <name evidence="4" type="ORF">BYL167_LOCUS66615</name>
</gene>
<keyword evidence="3" id="KW-0445">Lipid transport</keyword>
<dbReference type="InterPro" id="IPR014812">
    <property type="entry name" value="Vps51"/>
</dbReference>
<dbReference type="GO" id="GO:0007041">
    <property type="term" value="P:lysosomal transport"/>
    <property type="evidence" value="ECO:0007669"/>
    <property type="project" value="TreeGrafter"/>
</dbReference>
<protein>
    <recommendedName>
        <fullName evidence="2 3">Vacuolar protein sorting-associated protein 51 homolog</fullName>
    </recommendedName>
</protein>
<dbReference type="EMBL" id="CAJOBH010243660">
    <property type="protein sequence ID" value="CAF5117841.1"/>
    <property type="molecule type" value="Genomic_DNA"/>
</dbReference>
<feature type="non-terminal residue" evidence="4">
    <location>
        <position position="1"/>
    </location>
</feature>
<dbReference type="GO" id="GO:0000938">
    <property type="term" value="C:GARP complex"/>
    <property type="evidence" value="ECO:0007669"/>
    <property type="project" value="UniProtKB-UniRule"/>
</dbReference>
<comment type="subcellular location">
    <subcellularLocation>
        <location evidence="3">Golgi apparatus</location>
        <location evidence="3">trans-Golgi network</location>
    </subcellularLocation>
</comment>
<dbReference type="GO" id="GO:0016020">
    <property type="term" value="C:membrane"/>
    <property type="evidence" value="ECO:0007669"/>
    <property type="project" value="TreeGrafter"/>
</dbReference>
<sequence>MTNIRDELKSRIDQQQTSSNVVKLLLQLGESSDYLAQQYLSQNKLRLEQPLELMKQQLIVVESQLGSSSSSVTTSNVVAQQMHPMDILEFVDTSYNSYIKNLHEFVESYELLFIRNSSNIPSSPSIEDEYKERCKHYLEMFLLELYSAYIKLIHDLFQSKYYGQDDDIQLYVRAIDRFLRRSSNDIYKYLFTQHALEKMRSMLDAFLKFAIECRLKFYHSRIDRHFHDQVIELRKSLTIIQTNEQIQ</sequence>
<keyword evidence="3" id="KW-0333">Golgi apparatus</keyword>
<dbReference type="AlphaFoldDB" id="A0A8S3FGA6"/>
<dbReference type="GO" id="GO:0048193">
    <property type="term" value="P:Golgi vesicle transport"/>
    <property type="evidence" value="ECO:0007669"/>
    <property type="project" value="TreeGrafter"/>
</dbReference>
<dbReference type="GO" id="GO:0005829">
    <property type="term" value="C:cytosol"/>
    <property type="evidence" value="ECO:0007669"/>
    <property type="project" value="GOC"/>
</dbReference>
<evidence type="ECO:0000256" key="3">
    <source>
        <dbReference type="RuleBase" id="RU368010"/>
    </source>
</evidence>
<dbReference type="GO" id="GO:0015031">
    <property type="term" value="P:protein transport"/>
    <property type="evidence" value="ECO:0007669"/>
    <property type="project" value="UniProtKB-UniRule"/>
</dbReference>
<evidence type="ECO:0000256" key="1">
    <source>
        <dbReference type="ARBA" id="ARBA00006080"/>
    </source>
</evidence>
<accession>A0A8S3FGA6</accession>
<dbReference type="GO" id="GO:0006869">
    <property type="term" value="P:lipid transport"/>
    <property type="evidence" value="ECO:0007669"/>
    <property type="project" value="UniProtKB-UniRule"/>
</dbReference>
<dbReference type="PANTHER" id="PTHR15954">
    <property type="entry name" value="VACUOLAR PROTEIN SORTING-ASSOCIATED PROTEIN 51 HOMOLOG"/>
    <property type="match status" value="1"/>
</dbReference>
<comment type="similarity">
    <text evidence="1 3">Belongs to the VPS51 family.</text>
</comment>
<organism evidence="4 5">
    <name type="scientific">Rotaria magnacalcarata</name>
    <dbReference type="NCBI Taxonomy" id="392030"/>
    <lineage>
        <taxon>Eukaryota</taxon>
        <taxon>Metazoa</taxon>
        <taxon>Spiralia</taxon>
        <taxon>Gnathifera</taxon>
        <taxon>Rotifera</taxon>
        <taxon>Eurotatoria</taxon>
        <taxon>Bdelloidea</taxon>
        <taxon>Philodinida</taxon>
        <taxon>Philodinidae</taxon>
        <taxon>Rotaria</taxon>
    </lineage>
</organism>
<comment type="subunit">
    <text evidence="3">Component of the Golgi-associated retrograde protein (GARP) complex.</text>
</comment>
<name>A0A8S3FGA6_9BILA</name>
<reference evidence="4" key="1">
    <citation type="submission" date="2021-02" db="EMBL/GenBank/DDBJ databases">
        <authorList>
            <person name="Nowell W R."/>
        </authorList>
    </citation>
    <scope>NUCLEOTIDE SEQUENCE</scope>
</reference>
<keyword evidence="3" id="KW-0813">Transport</keyword>
<dbReference type="GO" id="GO:1990745">
    <property type="term" value="C:EARP complex"/>
    <property type="evidence" value="ECO:0007669"/>
    <property type="project" value="TreeGrafter"/>
</dbReference>
<dbReference type="GO" id="GO:0042147">
    <property type="term" value="P:retrograde transport, endosome to Golgi"/>
    <property type="evidence" value="ECO:0007669"/>
    <property type="project" value="UniProtKB-UniRule"/>
</dbReference>
<keyword evidence="3" id="KW-0653">Protein transport</keyword>